<reference evidence="2" key="1">
    <citation type="submission" date="2018-09" db="EMBL/GenBank/DDBJ databases">
        <authorList>
            <person name="Zhu H."/>
        </authorList>
    </citation>
    <scope>NUCLEOTIDE SEQUENCE [LARGE SCALE GENOMIC DNA]</scope>
    <source>
        <strain evidence="2">K1S02-23</strain>
    </source>
</reference>
<protein>
    <submittedName>
        <fullName evidence="1">DUF2889 domain-containing protein</fullName>
    </submittedName>
</protein>
<dbReference type="AlphaFoldDB" id="A0A3A3G999"/>
<gene>
    <name evidence="1" type="ORF">D3878_18410</name>
</gene>
<dbReference type="Proteomes" id="UP000266327">
    <property type="component" value="Unassembled WGS sequence"/>
</dbReference>
<dbReference type="Pfam" id="PF11136">
    <property type="entry name" value="DUF2889"/>
    <property type="match status" value="1"/>
</dbReference>
<evidence type="ECO:0000313" key="2">
    <source>
        <dbReference type="Proteomes" id="UP000266327"/>
    </source>
</evidence>
<dbReference type="InterPro" id="IPR021312">
    <property type="entry name" value="DUF2889"/>
</dbReference>
<organism evidence="1 2">
    <name type="scientific">Noviherbaspirillum sedimenti</name>
    <dbReference type="NCBI Taxonomy" id="2320865"/>
    <lineage>
        <taxon>Bacteria</taxon>
        <taxon>Pseudomonadati</taxon>
        <taxon>Pseudomonadota</taxon>
        <taxon>Betaproteobacteria</taxon>
        <taxon>Burkholderiales</taxon>
        <taxon>Oxalobacteraceae</taxon>
        <taxon>Noviherbaspirillum</taxon>
    </lineage>
</organism>
<comment type="caution">
    <text evidence="1">The sequence shown here is derived from an EMBL/GenBank/DDBJ whole genome shotgun (WGS) entry which is preliminary data.</text>
</comment>
<evidence type="ECO:0000313" key="1">
    <source>
        <dbReference type="EMBL" id="RJG03319.1"/>
    </source>
</evidence>
<accession>A0A3A3G999</accession>
<name>A0A3A3G999_9BURK</name>
<sequence>MPLPVSVPREELHFRHIQLRGFRRVDGLYDVEARLVDTKTEEITVGAGRVVSPGKSIHDMSVRLVVDEDLNVRDAMASTDASPHGICREATSTLQCLKGLCIGAGWSKAINERLAGHKGCTHLTELLKPLATVAFQTLWTVRNSQPDAVDPSGKPRKIDSCFAYASDRELVRERWPAYYMGIDGN</sequence>
<keyword evidence="2" id="KW-1185">Reference proteome</keyword>
<dbReference type="EMBL" id="QYUQ01000002">
    <property type="protein sequence ID" value="RJG03319.1"/>
    <property type="molecule type" value="Genomic_DNA"/>
</dbReference>
<dbReference type="RefSeq" id="WP_119786814.1">
    <property type="nucleotide sequence ID" value="NZ_QYUQ01000002.1"/>
</dbReference>
<proteinExistence type="predicted"/>
<dbReference type="OrthoDB" id="6862397at2"/>